<proteinExistence type="predicted"/>
<dbReference type="Proteomes" id="UP000002051">
    <property type="component" value="Chromosome 5"/>
</dbReference>
<evidence type="ECO:0000313" key="3">
    <source>
        <dbReference type="Proteomes" id="UP000002051"/>
    </source>
</evidence>
<organism evidence="1 3">
    <name type="scientific">Medicago truncatula</name>
    <name type="common">Barrel medic</name>
    <name type="synonym">Medicago tribuloides</name>
    <dbReference type="NCBI Taxonomy" id="3880"/>
    <lineage>
        <taxon>Eukaryota</taxon>
        <taxon>Viridiplantae</taxon>
        <taxon>Streptophyta</taxon>
        <taxon>Embryophyta</taxon>
        <taxon>Tracheophyta</taxon>
        <taxon>Spermatophyta</taxon>
        <taxon>Magnoliopsida</taxon>
        <taxon>eudicotyledons</taxon>
        <taxon>Gunneridae</taxon>
        <taxon>Pentapetalae</taxon>
        <taxon>rosids</taxon>
        <taxon>fabids</taxon>
        <taxon>Fabales</taxon>
        <taxon>Fabaceae</taxon>
        <taxon>Papilionoideae</taxon>
        <taxon>50 kb inversion clade</taxon>
        <taxon>NPAAA clade</taxon>
        <taxon>Hologalegina</taxon>
        <taxon>IRL clade</taxon>
        <taxon>Trifolieae</taxon>
        <taxon>Medicago</taxon>
    </lineage>
</organism>
<sequence length="51" mass="5778">MGGVGMEFTFSVPISYSQVLTGYPTILNKYEKLNLIHVPDRFEYPCSPSSY</sequence>
<protein>
    <submittedName>
        <fullName evidence="1 2">Uncharacterized protein</fullName>
    </submittedName>
</protein>
<reference evidence="1 3" key="2">
    <citation type="journal article" date="2014" name="BMC Genomics">
        <title>An improved genome release (version Mt4.0) for the model legume Medicago truncatula.</title>
        <authorList>
            <person name="Tang H."/>
            <person name="Krishnakumar V."/>
            <person name="Bidwell S."/>
            <person name="Rosen B."/>
            <person name="Chan A."/>
            <person name="Zhou S."/>
            <person name="Gentzbittel L."/>
            <person name="Childs K.L."/>
            <person name="Yandell M."/>
            <person name="Gundlach H."/>
            <person name="Mayer K.F."/>
            <person name="Schwartz D.C."/>
            <person name="Town C.D."/>
        </authorList>
    </citation>
    <scope>GENOME REANNOTATION</scope>
    <source>
        <strain evidence="2 3">cv. Jemalong A17</strain>
    </source>
</reference>
<evidence type="ECO:0000313" key="1">
    <source>
        <dbReference type="EMBL" id="AES95850.1"/>
    </source>
</evidence>
<dbReference type="AlphaFoldDB" id="G7KDT3"/>
<evidence type="ECO:0000313" key="2">
    <source>
        <dbReference type="EnsemblPlants" id="AES95850"/>
    </source>
</evidence>
<dbReference type="EnsemblPlants" id="AES95850">
    <property type="protein sequence ID" value="AES95850"/>
    <property type="gene ID" value="MTR_5g030200"/>
</dbReference>
<gene>
    <name evidence="1" type="ordered locus">MTR_5g030200</name>
</gene>
<dbReference type="EMBL" id="CM001221">
    <property type="protein sequence ID" value="AES95850.1"/>
    <property type="molecule type" value="Genomic_DNA"/>
</dbReference>
<keyword evidence="3" id="KW-1185">Reference proteome</keyword>
<dbReference type="PaxDb" id="3880-AES95850"/>
<reference evidence="1 3" key="1">
    <citation type="journal article" date="2011" name="Nature">
        <title>The Medicago genome provides insight into the evolution of rhizobial symbioses.</title>
        <authorList>
            <person name="Young N.D."/>
            <person name="Debelle F."/>
            <person name="Oldroyd G.E."/>
            <person name="Geurts R."/>
            <person name="Cannon S.B."/>
            <person name="Udvardi M.K."/>
            <person name="Benedito V.A."/>
            <person name="Mayer K.F."/>
            <person name="Gouzy J."/>
            <person name="Schoof H."/>
            <person name="Van de Peer Y."/>
            <person name="Proost S."/>
            <person name="Cook D.R."/>
            <person name="Meyers B.C."/>
            <person name="Spannagl M."/>
            <person name="Cheung F."/>
            <person name="De Mita S."/>
            <person name="Krishnakumar V."/>
            <person name="Gundlach H."/>
            <person name="Zhou S."/>
            <person name="Mudge J."/>
            <person name="Bharti A.K."/>
            <person name="Murray J.D."/>
            <person name="Naoumkina M.A."/>
            <person name="Rosen B."/>
            <person name="Silverstein K.A."/>
            <person name="Tang H."/>
            <person name="Rombauts S."/>
            <person name="Zhao P.X."/>
            <person name="Zhou P."/>
            <person name="Barbe V."/>
            <person name="Bardou P."/>
            <person name="Bechner M."/>
            <person name="Bellec A."/>
            <person name="Berger A."/>
            <person name="Berges H."/>
            <person name="Bidwell S."/>
            <person name="Bisseling T."/>
            <person name="Choisne N."/>
            <person name="Couloux A."/>
            <person name="Denny R."/>
            <person name="Deshpande S."/>
            <person name="Dai X."/>
            <person name="Doyle J.J."/>
            <person name="Dudez A.M."/>
            <person name="Farmer A.D."/>
            <person name="Fouteau S."/>
            <person name="Franken C."/>
            <person name="Gibelin C."/>
            <person name="Gish J."/>
            <person name="Goldstein S."/>
            <person name="Gonzalez A.J."/>
            <person name="Green P.J."/>
            <person name="Hallab A."/>
            <person name="Hartog M."/>
            <person name="Hua A."/>
            <person name="Humphray S.J."/>
            <person name="Jeong D.H."/>
            <person name="Jing Y."/>
            <person name="Jocker A."/>
            <person name="Kenton S.M."/>
            <person name="Kim D.J."/>
            <person name="Klee K."/>
            <person name="Lai H."/>
            <person name="Lang C."/>
            <person name="Lin S."/>
            <person name="Macmil S.L."/>
            <person name="Magdelenat G."/>
            <person name="Matthews L."/>
            <person name="McCorrison J."/>
            <person name="Monaghan E.L."/>
            <person name="Mun J.H."/>
            <person name="Najar F.Z."/>
            <person name="Nicholson C."/>
            <person name="Noirot C."/>
            <person name="O'Bleness M."/>
            <person name="Paule C.R."/>
            <person name="Poulain J."/>
            <person name="Prion F."/>
            <person name="Qin B."/>
            <person name="Qu C."/>
            <person name="Retzel E.F."/>
            <person name="Riddle C."/>
            <person name="Sallet E."/>
            <person name="Samain S."/>
            <person name="Samson N."/>
            <person name="Sanders I."/>
            <person name="Saurat O."/>
            <person name="Scarpelli C."/>
            <person name="Schiex T."/>
            <person name="Segurens B."/>
            <person name="Severin A.J."/>
            <person name="Sherrier D.J."/>
            <person name="Shi R."/>
            <person name="Sims S."/>
            <person name="Singer S.R."/>
            <person name="Sinharoy S."/>
            <person name="Sterck L."/>
            <person name="Viollet A."/>
            <person name="Wang B.B."/>
            <person name="Wang K."/>
            <person name="Wang M."/>
            <person name="Wang X."/>
            <person name="Warfsmann J."/>
            <person name="Weissenbach J."/>
            <person name="White D.D."/>
            <person name="White J.D."/>
            <person name="Wiley G.B."/>
            <person name="Wincker P."/>
            <person name="Xing Y."/>
            <person name="Yang L."/>
            <person name="Yao Z."/>
            <person name="Ying F."/>
            <person name="Zhai J."/>
            <person name="Zhou L."/>
            <person name="Zuber A."/>
            <person name="Denarie J."/>
            <person name="Dixon R.A."/>
            <person name="May G.D."/>
            <person name="Schwartz D.C."/>
            <person name="Rogers J."/>
            <person name="Quetier F."/>
            <person name="Town C.D."/>
            <person name="Roe B.A."/>
        </authorList>
    </citation>
    <scope>NUCLEOTIDE SEQUENCE [LARGE SCALE GENOMIC DNA]</scope>
    <source>
        <strain evidence="1">A17</strain>
        <strain evidence="2 3">cv. Jemalong A17</strain>
    </source>
</reference>
<reference evidence="2" key="3">
    <citation type="submission" date="2015-04" db="UniProtKB">
        <authorList>
            <consortium name="EnsemblPlants"/>
        </authorList>
    </citation>
    <scope>IDENTIFICATION</scope>
    <source>
        <strain evidence="2">cv. Jemalong A17</strain>
    </source>
</reference>
<dbReference type="HOGENOM" id="CLU_3109440_0_0_1"/>
<accession>G7KDT3</accession>
<name>G7KDT3_MEDTR</name>